<reference evidence="1" key="1">
    <citation type="submission" date="2019-03" db="EMBL/GenBank/DDBJ databases">
        <authorList>
            <consortium name="Pathogen Informatics"/>
        </authorList>
    </citation>
    <scope>NUCLEOTIDE SEQUENCE</scope>
    <source>
        <strain evidence="1">Unknown</strain>
    </source>
</reference>
<evidence type="ECO:0000313" key="1">
    <source>
        <dbReference type="EMBL" id="VGM95152.1"/>
    </source>
</evidence>
<dbReference type="AlphaFoldDB" id="A0A486XC01"/>
<accession>A0A486XC01</accession>
<sequence length="159" mass="18492">MMKEFDLELALKGEPVKTRDGNKAFVQALVSMPKELEEYVLVGYVRTGKYVELAHWNKAGKYVNDVQCDEDIVGMWEEPKPKRFINGIEVPESVTLDTFINAKEYWFVDLENTDFINKAPFYNFNSESLNLLNRGLVFMRKEETEAMAKALFNYKVETK</sequence>
<organism evidence="1">
    <name type="scientific">uncultured Avibacterium sp</name>
    <dbReference type="NCBI Taxonomy" id="1936169"/>
    <lineage>
        <taxon>Bacteria</taxon>
        <taxon>Pseudomonadati</taxon>
        <taxon>Pseudomonadota</taxon>
        <taxon>Gammaproteobacteria</taxon>
        <taxon>Pasteurellales</taxon>
        <taxon>Pasteurellaceae</taxon>
        <taxon>Avibacterium</taxon>
        <taxon>environmental samples</taxon>
    </lineage>
</organism>
<name>A0A486XC01_9PAST</name>
<dbReference type="EMBL" id="CAAHDN010000007">
    <property type="protein sequence ID" value="VGM95152.1"/>
    <property type="molecule type" value="Genomic_DNA"/>
</dbReference>
<gene>
    <name evidence="1" type="ORF">NCTC4101_00512</name>
</gene>
<protein>
    <submittedName>
        <fullName evidence="1">Uncharacterized protein</fullName>
    </submittedName>
</protein>
<proteinExistence type="predicted"/>